<name>A0A2T8HPE9_9RHOB</name>
<dbReference type="Proteomes" id="UP000245911">
    <property type="component" value="Unassembled WGS sequence"/>
</dbReference>
<evidence type="ECO:0000313" key="2">
    <source>
        <dbReference type="Proteomes" id="UP000245911"/>
    </source>
</evidence>
<dbReference type="OrthoDB" id="9792500at2"/>
<dbReference type="InterPro" id="IPR014729">
    <property type="entry name" value="Rossmann-like_a/b/a_fold"/>
</dbReference>
<dbReference type="EMBL" id="QDKM01000016">
    <property type="protein sequence ID" value="PVH27305.1"/>
    <property type="molecule type" value="Genomic_DNA"/>
</dbReference>
<dbReference type="RefSeq" id="WP_116559934.1">
    <property type="nucleotide sequence ID" value="NZ_QDKM01000016.1"/>
</dbReference>
<comment type="caution">
    <text evidence="1">The sequence shown here is derived from an EMBL/GenBank/DDBJ whole genome shotgun (WGS) entry which is preliminary data.</text>
</comment>
<dbReference type="SUPFAM" id="SSF52402">
    <property type="entry name" value="Adenine nucleotide alpha hydrolases-like"/>
    <property type="match status" value="1"/>
</dbReference>
<organism evidence="1 2">
    <name type="scientific">Pararhodobacter oceanensis</name>
    <dbReference type="NCBI Taxonomy" id="2172121"/>
    <lineage>
        <taxon>Bacteria</taxon>
        <taxon>Pseudomonadati</taxon>
        <taxon>Pseudomonadota</taxon>
        <taxon>Alphaproteobacteria</taxon>
        <taxon>Rhodobacterales</taxon>
        <taxon>Paracoccaceae</taxon>
        <taxon>Pararhodobacter</taxon>
    </lineage>
</organism>
<dbReference type="Gene3D" id="3.40.50.620">
    <property type="entry name" value="HUPs"/>
    <property type="match status" value="1"/>
</dbReference>
<evidence type="ECO:0000313" key="1">
    <source>
        <dbReference type="EMBL" id="PVH27305.1"/>
    </source>
</evidence>
<protein>
    <submittedName>
        <fullName evidence="1">Uncharacterized protein</fullName>
    </submittedName>
</protein>
<sequence>MATWITKTFSYNDLDALSLTRLCQVCAPPVLCASIAACADKCTAATGITFTAHAKTSHDLSVDLDDILQNAATEIGAYLIVMASRLPKFPEHIFASNAGYLALHASASVFVVQQARLTIDLSIGNAVSYDVTKEVEDANRRFFDCSGSARCYKIP</sequence>
<accession>A0A2T8HPE9</accession>
<reference evidence="1 2" key="1">
    <citation type="submission" date="2018-04" db="EMBL/GenBank/DDBJ databases">
        <title>Pararhodobacter oceanense sp. nov., isolated from marine intertidal sediment.</title>
        <authorList>
            <person name="Wang X.-L."/>
            <person name="Du Z.-J."/>
        </authorList>
    </citation>
    <scope>NUCLEOTIDE SEQUENCE [LARGE SCALE GENOMIC DNA]</scope>
    <source>
        <strain evidence="1 2">AM505</strain>
    </source>
</reference>
<gene>
    <name evidence="1" type="ORF">DDE20_18135</name>
</gene>
<keyword evidence="2" id="KW-1185">Reference proteome</keyword>
<dbReference type="AlphaFoldDB" id="A0A2T8HPE9"/>
<proteinExistence type="predicted"/>